<organism evidence="14 15">
    <name type="scientific">Chytriomyces confervae</name>
    <dbReference type="NCBI Taxonomy" id="246404"/>
    <lineage>
        <taxon>Eukaryota</taxon>
        <taxon>Fungi</taxon>
        <taxon>Fungi incertae sedis</taxon>
        <taxon>Chytridiomycota</taxon>
        <taxon>Chytridiomycota incertae sedis</taxon>
        <taxon>Chytridiomycetes</taxon>
        <taxon>Chytridiales</taxon>
        <taxon>Chytriomycetaceae</taxon>
        <taxon>Chytriomyces</taxon>
    </lineage>
</organism>
<evidence type="ECO:0000256" key="11">
    <source>
        <dbReference type="RuleBase" id="RU004168"/>
    </source>
</evidence>
<evidence type="ECO:0000256" key="9">
    <source>
        <dbReference type="PROSITE-ProRule" id="PRU00742"/>
    </source>
</evidence>
<dbReference type="InterPro" id="IPR036046">
    <property type="entry name" value="Acylphosphatase-like_dom_sf"/>
</dbReference>
<dbReference type="InterPro" id="IPR014033">
    <property type="entry name" value="Arginase"/>
</dbReference>
<dbReference type="Pfam" id="PF00708">
    <property type="entry name" value="Acylphosphatase"/>
    <property type="match status" value="1"/>
</dbReference>
<evidence type="ECO:0000256" key="8">
    <source>
        <dbReference type="PROSITE-ProRule" id="PRU00520"/>
    </source>
</evidence>
<keyword evidence="3" id="KW-0056">Arginine metabolism</keyword>
<reference evidence="14 15" key="1">
    <citation type="journal article" date="2019" name="Sci. Rep.">
        <title>Comparative genomics of chytrid fungi reveal insights into the obligate biotrophic and pathogenic lifestyle of Synchytrium endobioticum.</title>
        <authorList>
            <person name="van de Vossenberg B.T.L.H."/>
            <person name="Warris S."/>
            <person name="Nguyen H.D.T."/>
            <person name="van Gent-Pelzer M.P.E."/>
            <person name="Joly D.L."/>
            <person name="van de Geest H.C."/>
            <person name="Bonants P.J.M."/>
            <person name="Smith D.S."/>
            <person name="Levesque C.A."/>
            <person name="van der Lee T.A.J."/>
        </authorList>
    </citation>
    <scope>NUCLEOTIDE SEQUENCE [LARGE SCALE GENOMIC DNA]</scope>
    <source>
        <strain evidence="14 15">CBS 675.73</strain>
    </source>
</reference>
<comment type="pathway">
    <text evidence="2">Nitrogen metabolism; urea cycle; L-ornithine and urea from L-arginine: step 1/1.</text>
</comment>
<evidence type="ECO:0000256" key="4">
    <source>
        <dbReference type="ARBA" id="ARBA00022723"/>
    </source>
</evidence>
<dbReference type="PROSITE" id="PS51160">
    <property type="entry name" value="ACYLPHOSPHATASE_3"/>
    <property type="match status" value="1"/>
</dbReference>
<evidence type="ECO:0000256" key="1">
    <source>
        <dbReference type="ARBA" id="ARBA00001936"/>
    </source>
</evidence>
<dbReference type="InterPro" id="IPR006035">
    <property type="entry name" value="Ureohydrolase"/>
</dbReference>
<dbReference type="EC" id="3.6.1.7" evidence="8"/>
<evidence type="ECO:0000256" key="2">
    <source>
        <dbReference type="ARBA" id="ARBA00005098"/>
    </source>
</evidence>
<comment type="cofactor">
    <cofactor evidence="1">
        <name>Mn(2+)</name>
        <dbReference type="ChEBI" id="CHEBI:29035"/>
    </cofactor>
</comment>
<dbReference type="PROSITE" id="PS01053">
    <property type="entry name" value="ARGINASE_1"/>
    <property type="match status" value="1"/>
</dbReference>
<dbReference type="Pfam" id="PF00491">
    <property type="entry name" value="Arginase"/>
    <property type="match status" value="1"/>
</dbReference>
<dbReference type="UniPathway" id="UPA00158">
    <property type="reaction ID" value="UER00270"/>
</dbReference>
<dbReference type="SUPFAM" id="SSF54975">
    <property type="entry name" value="Acylphosphatase/BLUF domain-like"/>
    <property type="match status" value="1"/>
</dbReference>
<dbReference type="PRINTS" id="PR00116">
    <property type="entry name" value="ARGINASE"/>
</dbReference>
<dbReference type="InterPro" id="IPR001792">
    <property type="entry name" value="Acylphosphatase-like_dom"/>
</dbReference>
<dbReference type="GO" id="GO:0005829">
    <property type="term" value="C:cytosol"/>
    <property type="evidence" value="ECO:0007669"/>
    <property type="project" value="TreeGrafter"/>
</dbReference>
<dbReference type="AlphaFoldDB" id="A0A507FHB9"/>
<evidence type="ECO:0000256" key="12">
    <source>
        <dbReference type="SAM" id="MobiDB-lite"/>
    </source>
</evidence>
<comment type="similarity">
    <text evidence="9 10">Belongs to the arginase family.</text>
</comment>
<dbReference type="GO" id="GO:0005634">
    <property type="term" value="C:nucleus"/>
    <property type="evidence" value="ECO:0007669"/>
    <property type="project" value="TreeGrafter"/>
</dbReference>
<dbReference type="GO" id="GO:0006525">
    <property type="term" value="P:arginine metabolic process"/>
    <property type="evidence" value="ECO:0007669"/>
    <property type="project" value="UniProtKB-KW"/>
</dbReference>
<feature type="active site" evidence="8">
    <location>
        <position position="421"/>
    </location>
</feature>
<dbReference type="Gene3D" id="3.30.70.100">
    <property type="match status" value="1"/>
</dbReference>
<gene>
    <name evidence="14" type="ORF">CcCBS67573_g03656</name>
</gene>
<evidence type="ECO:0000256" key="3">
    <source>
        <dbReference type="ARBA" id="ARBA00022503"/>
    </source>
</evidence>
<keyword evidence="6" id="KW-0464">Manganese</keyword>
<accession>A0A507FHB9</accession>
<feature type="region of interest" description="Disordered" evidence="12">
    <location>
        <begin position="1"/>
        <end position="28"/>
    </location>
</feature>
<dbReference type="Proteomes" id="UP000320333">
    <property type="component" value="Unassembled WGS sequence"/>
</dbReference>
<evidence type="ECO:0000256" key="5">
    <source>
        <dbReference type="ARBA" id="ARBA00022801"/>
    </source>
</evidence>
<proteinExistence type="inferred from homology"/>
<dbReference type="NCBIfam" id="TIGR01229">
    <property type="entry name" value="rocF_arginase"/>
    <property type="match status" value="1"/>
</dbReference>
<keyword evidence="15" id="KW-1185">Reference proteome</keyword>
<dbReference type="GO" id="GO:0004053">
    <property type="term" value="F:arginase activity"/>
    <property type="evidence" value="ECO:0007669"/>
    <property type="project" value="UniProtKB-EC"/>
</dbReference>
<evidence type="ECO:0000259" key="13">
    <source>
        <dbReference type="PROSITE" id="PS51160"/>
    </source>
</evidence>
<comment type="similarity">
    <text evidence="11">Belongs to the acylphosphatase family.</text>
</comment>
<dbReference type="GO" id="GO:0030145">
    <property type="term" value="F:manganese ion binding"/>
    <property type="evidence" value="ECO:0007669"/>
    <property type="project" value="TreeGrafter"/>
</dbReference>
<evidence type="ECO:0000313" key="14">
    <source>
        <dbReference type="EMBL" id="TPX75090.1"/>
    </source>
</evidence>
<dbReference type="CDD" id="cd09989">
    <property type="entry name" value="Arginase"/>
    <property type="match status" value="1"/>
</dbReference>
<dbReference type="GO" id="GO:0000050">
    <property type="term" value="P:urea cycle"/>
    <property type="evidence" value="ECO:0007669"/>
    <property type="project" value="UniProtKB-UniPathway"/>
</dbReference>
<protein>
    <recommendedName>
        <fullName evidence="8">acylphosphatase</fullName>
        <ecNumber evidence="8">3.6.1.7</ecNumber>
    </recommendedName>
</protein>
<feature type="active site" evidence="8">
    <location>
        <position position="403"/>
    </location>
</feature>
<dbReference type="OrthoDB" id="9992747at2759"/>
<dbReference type="PANTHER" id="PTHR43782">
    <property type="entry name" value="ARGINASE"/>
    <property type="match status" value="1"/>
</dbReference>
<dbReference type="InterPro" id="IPR020855">
    <property type="entry name" value="Ureohydrolase_Mn_BS"/>
</dbReference>
<keyword evidence="4" id="KW-0479">Metal-binding</keyword>
<dbReference type="GO" id="GO:0003998">
    <property type="term" value="F:acylphosphatase activity"/>
    <property type="evidence" value="ECO:0007669"/>
    <property type="project" value="UniProtKB-EC"/>
</dbReference>
<dbReference type="FunFam" id="3.40.800.10:FF:000012">
    <property type="entry name" value="Arginase"/>
    <property type="match status" value="1"/>
</dbReference>
<sequence>MAPRATRSAPASNGAAAKKRKTDPAAHASFDEDIINRIVNTRSKQRYLKSQSVALIGAGFSGGQPKGGVDQGPTVLFNEGNLVSQIKELEWEVEVEDHFPQMEHLKPNHEDTYGILKNVEYTSKVTHRIHDSVKKACEDGKLALTIGGDHSIAIGTVSGSLAVHKNIGLIWVDAHGDINTPEVTTSGNLHGCPVAFVSGLAGEVPPFNTWLKPEFDLSRIVYIGLRDLDGPEKKIIRDNNIKAFSMHEVDKWGIGRVVDAAVKYLYETAPDTKEHPCERDEDGNKLCPIHLSFDVDGLDPSVAPATGTPVRGGLTFREGHYIMEALHQTGSLVAVDITEVNPELGTVMERQTTISACSTVDPTPEKALQDALKSHATGKVVVIATPETMHHKQATEIVTMKFRVYGKVQAVKLGLVGYVRNNQDAERSVEGVVMGARERVADLLSFLDYWATIMC</sequence>
<evidence type="ECO:0000313" key="15">
    <source>
        <dbReference type="Proteomes" id="UP000320333"/>
    </source>
</evidence>
<dbReference type="Gene3D" id="3.40.800.10">
    <property type="entry name" value="Ureohydrolase domain"/>
    <property type="match status" value="1"/>
</dbReference>
<feature type="domain" description="Acylphosphatase-like" evidence="13">
    <location>
        <begin position="379"/>
        <end position="455"/>
    </location>
</feature>
<dbReference type="PANTHER" id="PTHR43782:SF3">
    <property type="entry name" value="ARGINASE"/>
    <property type="match status" value="1"/>
</dbReference>
<dbReference type="STRING" id="246404.A0A507FHB9"/>
<comment type="catalytic activity">
    <reaction evidence="7">
        <text>L-arginine + H2O = urea + L-ornithine</text>
        <dbReference type="Rhea" id="RHEA:20569"/>
        <dbReference type="ChEBI" id="CHEBI:15377"/>
        <dbReference type="ChEBI" id="CHEBI:16199"/>
        <dbReference type="ChEBI" id="CHEBI:32682"/>
        <dbReference type="ChEBI" id="CHEBI:46911"/>
        <dbReference type="EC" id="3.5.3.1"/>
    </reaction>
</comment>
<comment type="caution">
    <text evidence="14">The sequence shown here is derived from an EMBL/GenBank/DDBJ whole genome shotgun (WGS) entry which is preliminary data.</text>
</comment>
<dbReference type="InterPro" id="IPR023696">
    <property type="entry name" value="Ureohydrolase_dom_sf"/>
</dbReference>
<dbReference type="PROSITE" id="PS51409">
    <property type="entry name" value="ARGINASE_2"/>
    <property type="match status" value="1"/>
</dbReference>
<dbReference type="SUPFAM" id="SSF52768">
    <property type="entry name" value="Arginase/deacetylase"/>
    <property type="match status" value="1"/>
</dbReference>
<evidence type="ECO:0000256" key="6">
    <source>
        <dbReference type="ARBA" id="ARBA00023211"/>
    </source>
</evidence>
<name>A0A507FHB9_9FUNG</name>
<evidence type="ECO:0000256" key="7">
    <source>
        <dbReference type="ARBA" id="ARBA00047391"/>
    </source>
</evidence>
<evidence type="ECO:0000256" key="10">
    <source>
        <dbReference type="RuleBase" id="RU003684"/>
    </source>
</evidence>
<comment type="catalytic activity">
    <reaction evidence="8">
        <text>an acyl phosphate + H2O = a carboxylate + phosphate + H(+)</text>
        <dbReference type="Rhea" id="RHEA:14965"/>
        <dbReference type="ChEBI" id="CHEBI:15377"/>
        <dbReference type="ChEBI" id="CHEBI:15378"/>
        <dbReference type="ChEBI" id="CHEBI:29067"/>
        <dbReference type="ChEBI" id="CHEBI:43474"/>
        <dbReference type="ChEBI" id="CHEBI:59918"/>
        <dbReference type="EC" id="3.6.1.7"/>
    </reaction>
</comment>
<keyword evidence="5 8" id="KW-0378">Hydrolase</keyword>
<dbReference type="EMBL" id="QEAP01000096">
    <property type="protein sequence ID" value="TPX75090.1"/>
    <property type="molecule type" value="Genomic_DNA"/>
</dbReference>